<evidence type="ECO:0000313" key="3">
    <source>
        <dbReference type="Proteomes" id="UP000346198"/>
    </source>
</evidence>
<protein>
    <submittedName>
        <fullName evidence="2">Uncharacterized protein</fullName>
    </submittedName>
</protein>
<evidence type="ECO:0000256" key="1">
    <source>
        <dbReference type="SAM" id="MobiDB-lite"/>
    </source>
</evidence>
<feature type="compositionally biased region" description="Polar residues" evidence="1">
    <location>
        <begin position="9"/>
        <end position="25"/>
    </location>
</feature>
<evidence type="ECO:0000313" key="2">
    <source>
        <dbReference type="EMBL" id="VGO18072.1"/>
    </source>
</evidence>
<keyword evidence="3" id="KW-1185">Reference proteome</keyword>
<dbReference type="AlphaFoldDB" id="A0A6C2UD00"/>
<feature type="region of interest" description="Disordered" evidence="1">
    <location>
        <begin position="1"/>
        <end position="26"/>
    </location>
</feature>
<name>A0A6C2UD00_9BACT</name>
<reference evidence="2 3" key="1">
    <citation type="submission" date="2019-04" db="EMBL/GenBank/DDBJ databases">
        <authorList>
            <person name="Van Vliet M D."/>
        </authorList>
    </citation>
    <scope>NUCLEOTIDE SEQUENCE [LARGE SCALE GENOMIC DNA]</scope>
    <source>
        <strain evidence="2 3">F21</strain>
    </source>
</reference>
<proteinExistence type="predicted"/>
<gene>
    <name evidence="2" type="ORF">SCARR_00123</name>
</gene>
<organism evidence="2 3">
    <name type="scientific">Pontiella sulfatireligans</name>
    <dbReference type="NCBI Taxonomy" id="2750658"/>
    <lineage>
        <taxon>Bacteria</taxon>
        <taxon>Pseudomonadati</taxon>
        <taxon>Kiritimatiellota</taxon>
        <taxon>Kiritimatiellia</taxon>
        <taxon>Kiritimatiellales</taxon>
        <taxon>Pontiellaceae</taxon>
        <taxon>Pontiella</taxon>
    </lineage>
</organism>
<accession>A0A6C2UD00</accession>
<dbReference type="EMBL" id="CAAHFH010000001">
    <property type="protein sequence ID" value="VGO18072.1"/>
    <property type="molecule type" value="Genomic_DNA"/>
</dbReference>
<dbReference type="Proteomes" id="UP000346198">
    <property type="component" value="Unassembled WGS sequence"/>
</dbReference>
<sequence length="55" mass="6224">MIATEQKYDGQSTRGRTSSFNNGKNTPEEFLPLVLNEKSWCSPFTIPFDLVLSDL</sequence>